<dbReference type="Pfam" id="PF12019">
    <property type="entry name" value="GspH"/>
    <property type="match status" value="1"/>
</dbReference>
<dbReference type="HOGENOM" id="CLU_133068_0_0_6"/>
<evidence type="ECO:0000256" key="10">
    <source>
        <dbReference type="ARBA" id="ARBA00030775"/>
    </source>
</evidence>
<keyword evidence="14" id="KW-1185">Reference proteome</keyword>
<dbReference type="GO" id="GO:0015628">
    <property type="term" value="P:protein secretion by the type II secretion system"/>
    <property type="evidence" value="ECO:0007669"/>
    <property type="project" value="InterPro"/>
</dbReference>
<dbReference type="Proteomes" id="UP000008871">
    <property type="component" value="Chromosome"/>
</dbReference>
<keyword evidence="8 11" id="KW-0472">Membrane</keyword>
<dbReference type="InterPro" id="IPR022346">
    <property type="entry name" value="T2SS_GspH"/>
</dbReference>
<feature type="domain" description="General secretion pathway GspH" evidence="12">
    <location>
        <begin position="53"/>
        <end position="163"/>
    </location>
</feature>
<dbReference type="AlphaFoldDB" id="Q0VSD1"/>
<evidence type="ECO:0000256" key="3">
    <source>
        <dbReference type="ARBA" id="ARBA00022475"/>
    </source>
</evidence>
<dbReference type="EMBL" id="AM286690">
    <property type="protein sequence ID" value="CAL15917.1"/>
    <property type="molecule type" value="Genomic_DNA"/>
</dbReference>
<protein>
    <recommendedName>
        <fullName evidence="2">Type II secretion system protein H</fullName>
    </recommendedName>
    <alternativeName>
        <fullName evidence="10">General secretion pathway protein H</fullName>
    </alternativeName>
</protein>
<keyword evidence="4" id="KW-0488">Methylation</keyword>
<dbReference type="SUPFAM" id="SSF54523">
    <property type="entry name" value="Pili subunits"/>
    <property type="match status" value="1"/>
</dbReference>
<evidence type="ECO:0000256" key="8">
    <source>
        <dbReference type="ARBA" id="ARBA00023136"/>
    </source>
</evidence>
<evidence type="ECO:0000256" key="1">
    <source>
        <dbReference type="ARBA" id="ARBA00004377"/>
    </source>
</evidence>
<evidence type="ECO:0000256" key="9">
    <source>
        <dbReference type="ARBA" id="ARBA00025772"/>
    </source>
</evidence>
<keyword evidence="6 11" id="KW-0812">Transmembrane</keyword>
<dbReference type="GO" id="GO:0005886">
    <property type="term" value="C:plasma membrane"/>
    <property type="evidence" value="ECO:0007669"/>
    <property type="project" value="UniProtKB-SubCell"/>
</dbReference>
<dbReference type="Gene3D" id="3.55.40.10">
    <property type="entry name" value="minor pseudopilin epsh domain"/>
    <property type="match status" value="1"/>
</dbReference>
<evidence type="ECO:0000256" key="5">
    <source>
        <dbReference type="ARBA" id="ARBA00022519"/>
    </source>
</evidence>
<comment type="subcellular location">
    <subcellularLocation>
        <location evidence="1">Cell inner membrane</location>
        <topology evidence="1">Single-pass membrane protein</topology>
    </subcellularLocation>
</comment>
<accession>Q0VSD1</accession>
<reference evidence="13 14" key="1">
    <citation type="journal article" date="2006" name="Nat. Biotechnol.">
        <title>Genome sequence of the ubiquitous hydrocarbon-degrading marine bacterium Alcanivorax borkumensis.</title>
        <authorList>
            <person name="Schneiker S."/>
            <person name="Martins dos Santos V.A.P."/>
            <person name="Bartels D."/>
            <person name="Bekel T."/>
            <person name="Brecht M."/>
            <person name="Buhrmester J."/>
            <person name="Chernikova T.N."/>
            <person name="Denaro R."/>
            <person name="Ferrer M."/>
            <person name="Gertler C."/>
            <person name="Goesmann A."/>
            <person name="Golyshina O.V."/>
            <person name="Kaminski F."/>
            <person name="Khachane A.N."/>
            <person name="Lang S."/>
            <person name="Linke B."/>
            <person name="McHardy A.C."/>
            <person name="Meyer F."/>
            <person name="Nechitaylo T."/>
            <person name="Puehler A."/>
            <person name="Regenhardt D."/>
            <person name="Rupp O."/>
            <person name="Sabirova J.S."/>
            <person name="Selbitschka W."/>
            <person name="Yakimov M.M."/>
            <person name="Timmis K.N."/>
            <person name="Vorhoelter F.-J."/>
            <person name="Weidner S."/>
            <person name="Kaiser O."/>
            <person name="Golyshin P.N."/>
        </authorList>
    </citation>
    <scope>NUCLEOTIDE SEQUENCE [LARGE SCALE GENOMIC DNA]</scope>
    <source>
        <strain evidence="14">ATCC 700651 / DSM 11573 / NCIMB 13689 / SK2</strain>
    </source>
</reference>
<evidence type="ECO:0000259" key="12">
    <source>
        <dbReference type="Pfam" id="PF12019"/>
    </source>
</evidence>
<dbReference type="InterPro" id="IPR045584">
    <property type="entry name" value="Pilin-like"/>
</dbReference>
<evidence type="ECO:0000313" key="13">
    <source>
        <dbReference type="EMBL" id="CAL15917.1"/>
    </source>
</evidence>
<keyword evidence="3" id="KW-1003">Cell membrane</keyword>
<dbReference type="NCBIfam" id="TIGR02532">
    <property type="entry name" value="IV_pilin_GFxxxE"/>
    <property type="match status" value="1"/>
</dbReference>
<organism evidence="13 14">
    <name type="scientific">Alcanivorax borkumensis (strain ATCC 700651 / DSM 11573 / NCIMB 13689 / SK2)</name>
    <dbReference type="NCBI Taxonomy" id="393595"/>
    <lineage>
        <taxon>Bacteria</taxon>
        <taxon>Pseudomonadati</taxon>
        <taxon>Pseudomonadota</taxon>
        <taxon>Gammaproteobacteria</taxon>
        <taxon>Oceanospirillales</taxon>
        <taxon>Alcanivoracaceae</taxon>
        <taxon>Alcanivorax</taxon>
    </lineage>
</organism>
<dbReference type="eggNOG" id="COG4970">
    <property type="taxonomic scope" value="Bacteria"/>
</dbReference>
<evidence type="ECO:0000256" key="4">
    <source>
        <dbReference type="ARBA" id="ARBA00022481"/>
    </source>
</evidence>
<evidence type="ECO:0000256" key="11">
    <source>
        <dbReference type="SAM" id="Phobius"/>
    </source>
</evidence>
<keyword evidence="7 11" id="KW-1133">Transmembrane helix</keyword>
<keyword evidence="5" id="KW-0997">Cell inner membrane</keyword>
<name>Q0VSD1_ALCBS</name>
<evidence type="ECO:0000256" key="6">
    <source>
        <dbReference type="ARBA" id="ARBA00022692"/>
    </source>
</evidence>
<evidence type="ECO:0000256" key="7">
    <source>
        <dbReference type="ARBA" id="ARBA00022989"/>
    </source>
</evidence>
<evidence type="ECO:0000256" key="2">
    <source>
        <dbReference type="ARBA" id="ARBA00021549"/>
    </source>
</evidence>
<dbReference type="GO" id="GO:0015627">
    <property type="term" value="C:type II protein secretion system complex"/>
    <property type="evidence" value="ECO:0007669"/>
    <property type="project" value="InterPro"/>
</dbReference>
<dbReference type="STRING" id="393595.ABO_0469"/>
<dbReference type="PROSITE" id="PS00018">
    <property type="entry name" value="EF_HAND_1"/>
    <property type="match status" value="1"/>
</dbReference>
<evidence type="ECO:0000313" key="14">
    <source>
        <dbReference type="Proteomes" id="UP000008871"/>
    </source>
</evidence>
<dbReference type="KEGG" id="abo:ABO_0469"/>
<dbReference type="InterPro" id="IPR012902">
    <property type="entry name" value="N_methyl_site"/>
</dbReference>
<dbReference type="Pfam" id="PF07963">
    <property type="entry name" value="N_methyl"/>
    <property type="match status" value="1"/>
</dbReference>
<gene>
    <name evidence="13" type="ordered locus">ABO_0469</name>
</gene>
<feature type="transmembrane region" description="Helical" evidence="11">
    <location>
        <begin position="20"/>
        <end position="41"/>
    </location>
</feature>
<sequence length="176" mass="20062">MGALKMARHYQRPQQYGLTLIEILTSITIIGVLSVCASYAWNDIIPRYQVRTATMTLHSLIRQARAGAITDGNRMICDGQNGCNKFEETQQVWMGFDRNNDGNLNASEIIEHYQLPGQTRLIWKRFKGNALVFHNKGNSHFQNGSFYLCNPVAARRITMNWIGRPRVETAKPEDCD</sequence>
<dbReference type="InterPro" id="IPR018247">
    <property type="entry name" value="EF_Hand_1_Ca_BS"/>
</dbReference>
<comment type="similarity">
    <text evidence="9">Belongs to the GSP H family.</text>
</comment>
<proteinExistence type="inferred from homology"/>